<evidence type="ECO:0000313" key="3">
    <source>
        <dbReference type="Proteomes" id="UP000652761"/>
    </source>
</evidence>
<name>A0A843W6E0_COLES</name>
<dbReference type="AlphaFoldDB" id="A0A843W6E0"/>
<comment type="caution">
    <text evidence="2">The sequence shown here is derived from an EMBL/GenBank/DDBJ whole genome shotgun (WGS) entry which is preliminary data.</text>
</comment>
<dbReference type="Proteomes" id="UP000652761">
    <property type="component" value="Unassembled WGS sequence"/>
</dbReference>
<reference evidence="2" key="1">
    <citation type="submission" date="2017-07" db="EMBL/GenBank/DDBJ databases">
        <title>Taro Niue Genome Assembly and Annotation.</title>
        <authorList>
            <person name="Atibalentja N."/>
            <person name="Keating K."/>
            <person name="Fields C.J."/>
        </authorList>
    </citation>
    <scope>NUCLEOTIDE SEQUENCE</scope>
    <source>
        <strain evidence="2">Niue_2</strain>
        <tissue evidence="2">Leaf</tissue>
    </source>
</reference>
<feature type="region of interest" description="Disordered" evidence="1">
    <location>
        <begin position="1"/>
        <end position="33"/>
    </location>
</feature>
<protein>
    <submittedName>
        <fullName evidence="2">Uncharacterized protein</fullName>
    </submittedName>
</protein>
<keyword evidence="3" id="KW-1185">Reference proteome</keyword>
<proteinExistence type="predicted"/>
<dbReference type="OrthoDB" id="78358at2759"/>
<gene>
    <name evidence="2" type="ORF">Taro_038337</name>
</gene>
<evidence type="ECO:0000313" key="2">
    <source>
        <dbReference type="EMBL" id="MQM05522.1"/>
    </source>
</evidence>
<evidence type="ECO:0000256" key="1">
    <source>
        <dbReference type="SAM" id="MobiDB-lite"/>
    </source>
</evidence>
<dbReference type="EMBL" id="NMUH01003427">
    <property type="protein sequence ID" value="MQM05522.1"/>
    <property type="molecule type" value="Genomic_DNA"/>
</dbReference>
<organism evidence="2 3">
    <name type="scientific">Colocasia esculenta</name>
    <name type="common">Wild taro</name>
    <name type="synonym">Arum esculentum</name>
    <dbReference type="NCBI Taxonomy" id="4460"/>
    <lineage>
        <taxon>Eukaryota</taxon>
        <taxon>Viridiplantae</taxon>
        <taxon>Streptophyta</taxon>
        <taxon>Embryophyta</taxon>
        <taxon>Tracheophyta</taxon>
        <taxon>Spermatophyta</taxon>
        <taxon>Magnoliopsida</taxon>
        <taxon>Liliopsida</taxon>
        <taxon>Araceae</taxon>
        <taxon>Aroideae</taxon>
        <taxon>Colocasieae</taxon>
        <taxon>Colocasia</taxon>
    </lineage>
</organism>
<accession>A0A843W6E0</accession>
<feature type="compositionally biased region" description="Polar residues" evidence="1">
    <location>
        <begin position="1"/>
        <end position="32"/>
    </location>
</feature>
<sequence>MNTQIPPLPHDSSSTPFPDIQATYSSNSFSEQRNVKRRAYVQSGGPAPKDRIISHVSSDQDYFSSSSMNKTVQLVREKLDKIESSSGQPSKKSRRRI</sequence>